<protein>
    <submittedName>
        <fullName evidence="1">Amino acid transporter, putative</fullName>
    </submittedName>
</protein>
<sequence>MPKFRLPLPEMGSRYGAVLEAHNRNSSHGRFHPRVRSVHPKRQHSIWFGGLLVRWLHRLHLPCVLLDVQRQLEHENSGHLALAGDVLPRGSGCDCSCLWHHIYRLL</sequence>
<keyword evidence="2" id="KW-1185">Reference proteome</keyword>
<dbReference type="Proteomes" id="UP000419144">
    <property type="component" value="Unassembled WGS sequence"/>
</dbReference>
<name>A0A640KPT5_LEITA</name>
<reference evidence="1" key="1">
    <citation type="submission" date="2019-11" db="EMBL/GenBank/DDBJ databases">
        <title>Leishmania tarentolae CDS.</title>
        <authorList>
            <person name="Goto Y."/>
            <person name="Yamagishi J."/>
        </authorList>
    </citation>
    <scope>NUCLEOTIDE SEQUENCE [LARGE SCALE GENOMIC DNA]</scope>
    <source>
        <strain evidence="1">Parrot Tar II</strain>
    </source>
</reference>
<comment type="caution">
    <text evidence="1">The sequence shown here is derived from an EMBL/GenBank/DDBJ whole genome shotgun (WGS) entry which is preliminary data.</text>
</comment>
<dbReference type="AlphaFoldDB" id="A0A640KPT5"/>
<proteinExistence type="predicted"/>
<organism evidence="1 2">
    <name type="scientific">Leishmania tarentolae</name>
    <name type="common">Sauroleishmania tarentolae</name>
    <dbReference type="NCBI Taxonomy" id="5689"/>
    <lineage>
        <taxon>Eukaryota</taxon>
        <taxon>Discoba</taxon>
        <taxon>Euglenozoa</taxon>
        <taxon>Kinetoplastea</taxon>
        <taxon>Metakinetoplastina</taxon>
        <taxon>Trypanosomatida</taxon>
        <taxon>Trypanosomatidae</taxon>
        <taxon>Leishmaniinae</taxon>
        <taxon>Leishmania</taxon>
        <taxon>lizard Leishmania</taxon>
    </lineage>
</organism>
<accession>A0A640KPT5</accession>
<dbReference type="EMBL" id="BLBS01000045">
    <property type="protein sequence ID" value="GET91085.1"/>
    <property type="molecule type" value="Genomic_DNA"/>
</dbReference>
<evidence type="ECO:0000313" key="1">
    <source>
        <dbReference type="EMBL" id="GET91085.1"/>
    </source>
</evidence>
<evidence type="ECO:0000313" key="2">
    <source>
        <dbReference type="Proteomes" id="UP000419144"/>
    </source>
</evidence>
<gene>
    <name evidence="1" type="ORF">LtaPh_3108661</name>
</gene>
<dbReference type="VEuPathDB" id="TriTrypDB:LtaPh_3108661"/>